<accession>A0ABW9GIC3</accession>
<dbReference type="RefSeq" id="WP_408905886.1">
    <property type="nucleotide sequence ID" value="NZ_JAROCE010000004.1"/>
</dbReference>
<keyword evidence="4" id="KW-1185">Reference proteome</keyword>
<dbReference type="PROSITE" id="PS51257">
    <property type="entry name" value="PROKAR_LIPOPROTEIN"/>
    <property type="match status" value="1"/>
</dbReference>
<organism evidence="3 4">
    <name type="scientific">Microbacterium mcarthurae</name>
    <dbReference type="NCBI Taxonomy" id="3035918"/>
    <lineage>
        <taxon>Bacteria</taxon>
        <taxon>Bacillati</taxon>
        <taxon>Actinomycetota</taxon>
        <taxon>Actinomycetes</taxon>
        <taxon>Micrococcales</taxon>
        <taxon>Microbacteriaceae</taxon>
        <taxon>Microbacterium</taxon>
    </lineage>
</organism>
<name>A0ABW9GIC3_9MICO</name>
<gene>
    <name evidence="3" type="ORF">P5G46_13390</name>
</gene>
<proteinExistence type="predicted"/>
<sequence length="206" mass="21440">MPALVRALAAGSVAAVLAVALAACVPEPVPTDSPSAGAPVADDPGTPTPIPTSTVTPTTTLPGSCDDIYSDAMRAALEEQNPPLNDPGVTLLSTQQAPLLELLEVVPTLRCSWGGPSERGLATTVSIVDSAQATVVRDTLTTNGFGCEDRGDATICRLEQRGVSLDDVPFERGEVHALRGEIWISTSWINFDPDGYTEDILSTVGE</sequence>
<reference evidence="3 4" key="1">
    <citation type="submission" date="2023-03" db="EMBL/GenBank/DDBJ databases">
        <title>MT1 and MT2 Draft Genomes of Novel Species.</title>
        <authorList>
            <person name="Venkateswaran K."/>
        </authorList>
    </citation>
    <scope>NUCLEOTIDE SEQUENCE [LARGE SCALE GENOMIC DNA]</scope>
    <source>
        <strain evidence="3 4">IF8SW-P5</strain>
    </source>
</reference>
<dbReference type="Proteomes" id="UP001630303">
    <property type="component" value="Unassembled WGS sequence"/>
</dbReference>
<evidence type="ECO:0000313" key="3">
    <source>
        <dbReference type="EMBL" id="MFM2721506.1"/>
    </source>
</evidence>
<comment type="caution">
    <text evidence="3">The sequence shown here is derived from an EMBL/GenBank/DDBJ whole genome shotgun (WGS) entry which is preliminary data.</text>
</comment>
<feature type="compositionally biased region" description="Low complexity" evidence="1">
    <location>
        <begin position="51"/>
        <end position="62"/>
    </location>
</feature>
<evidence type="ECO:0000256" key="2">
    <source>
        <dbReference type="SAM" id="SignalP"/>
    </source>
</evidence>
<evidence type="ECO:0000313" key="4">
    <source>
        <dbReference type="Proteomes" id="UP001630303"/>
    </source>
</evidence>
<feature type="signal peptide" evidence="2">
    <location>
        <begin position="1"/>
        <end position="22"/>
    </location>
</feature>
<keyword evidence="2" id="KW-0732">Signal</keyword>
<evidence type="ECO:0000256" key="1">
    <source>
        <dbReference type="SAM" id="MobiDB-lite"/>
    </source>
</evidence>
<feature type="region of interest" description="Disordered" evidence="1">
    <location>
        <begin position="29"/>
        <end position="62"/>
    </location>
</feature>
<protein>
    <submittedName>
        <fullName evidence="3">Uncharacterized protein</fullName>
    </submittedName>
</protein>
<feature type="chain" id="PRO_5046324491" evidence="2">
    <location>
        <begin position="23"/>
        <end position="206"/>
    </location>
</feature>
<dbReference type="EMBL" id="JAROCE010000004">
    <property type="protein sequence ID" value="MFM2721506.1"/>
    <property type="molecule type" value="Genomic_DNA"/>
</dbReference>